<feature type="domain" description="EF-hand" evidence="5">
    <location>
        <begin position="20"/>
        <end position="55"/>
    </location>
</feature>
<accession>A0A978V3P2</accession>
<dbReference type="CDD" id="cd00051">
    <property type="entry name" value="EFh"/>
    <property type="match status" value="1"/>
</dbReference>
<evidence type="ECO:0000256" key="4">
    <source>
        <dbReference type="ARBA" id="ARBA00022837"/>
    </source>
</evidence>
<protein>
    <recommendedName>
        <fullName evidence="5">EF-hand domain-containing protein</fullName>
    </recommendedName>
</protein>
<dbReference type="InterPro" id="IPR018247">
    <property type="entry name" value="EF_Hand_1_Ca_BS"/>
</dbReference>
<dbReference type="PROSITE" id="PS00018">
    <property type="entry name" value="EF_HAND_1"/>
    <property type="match status" value="2"/>
</dbReference>
<dbReference type="InterPro" id="IPR011992">
    <property type="entry name" value="EF-hand-dom_pair"/>
</dbReference>
<dbReference type="Proteomes" id="UP000813462">
    <property type="component" value="Unassembled WGS sequence"/>
</dbReference>
<dbReference type="InterPro" id="IPR043145">
    <property type="entry name" value="Znf_ZZ_sf"/>
</dbReference>
<keyword evidence="4" id="KW-0106">Calcium</keyword>
<gene>
    <name evidence="6" type="ORF">FEM48_Zijuj07G0088900</name>
</gene>
<dbReference type="Gene3D" id="1.10.238.10">
    <property type="entry name" value="EF-hand"/>
    <property type="match status" value="1"/>
</dbReference>
<sequence>MDNNIRLAAVAYYNNSSNPELKQLAWEFFQSIDTDRDGRVSFHEFMQFIHRSGYNWVVDSNFFGQLDANRDGSLDFAEFLTFYYVLKTRNIWCADCRVNLLGLYFTCVECFDGGLDTFDVCAACYSANRFCHHHGRDQFLDSFVLLRSKRGVSHVKHSNMMMCWTAKEQQQTAYDRCERHGQEDHRIGKLTETQIWCCRD</sequence>
<evidence type="ECO:0000256" key="2">
    <source>
        <dbReference type="ARBA" id="ARBA00022771"/>
    </source>
</evidence>
<dbReference type="GO" id="GO:0005509">
    <property type="term" value="F:calcium ion binding"/>
    <property type="evidence" value="ECO:0007669"/>
    <property type="project" value="InterPro"/>
</dbReference>
<keyword evidence="1" id="KW-0479">Metal-binding</keyword>
<dbReference type="SUPFAM" id="SSF47473">
    <property type="entry name" value="EF-hand"/>
    <property type="match status" value="1"/>
</dbReference>
<dbReference type="EMBL" id="JAEACU010000007">
    <property type="protein sequence ID" value="KAH7521975.1"/>
    <property type="molecule type" value="Genomic_DNA"/>
</dbReference>
<evidence type="ECO:0000313" key="7">
    <source>
        <dbReference type="Proteomes" id="UP000813462"/>
    </source>
</evidence>
<evidence type="ECO:0000256" key="1">
    <source>
        <dbReference type="ARBA" id="ARBA00022723"/>
    </source>
</evidence>
<proteinExistence type="predicted"/>
<dbReference type="Gene3D" id="3.30.60.90">
    <property type="match status" value="1"/>
</dbReference>
<keyword evidence="3" id="KW-0862">Zinc</keyword>
<feature type="domain" description="EF-hand" evidence="5">
    <location>
        <begin position="61"/>
        <end position="89"/>
    </location>
</feature>
<dbReference type="PROSITE" id="PS50222">
    <property type="entry name" value="EF_HAND_2"/>
    <property type="match status" value="2"/>
</dbReference>
<dbReference type="SMART" id="SM00054">
    <property type="entry name" value="EFh"/>
    <property type="match status" value="2"/>
</dbReference>
<reference evidence="6" key="1">
    <citation type="journal article" date="2021" name="Front. Plant Sci.">
        <title>Chromosome-Scale Genome Assembly for Chinese Sour Jujube and Insights Into Its Genome Evolution and Domestication Signature.</title>
        <authorList>
            <person name="Shen L.-Y."/>
            <person name="Luo H."/>
            <person name="Wang X.-L."/>
            <person name="Wang X.-M."/>
            <person name="Qiu X.-J."/>
            <person name="Liu H."/>
            <person name="Zhou S.-S."/>
            <person name="Jia K.-H."/>
            <person name="Nie S."/>
            <person name="Bao Y.-T."/>
            <person name="Zhang R.-G."/>
            <person name="Yun Q.-Z."/>
            <person name="Chai Y.-H."/>
            <person name="Lu J.-Y."/>
            <person name="Li Y."/>
            <person name="Zhao S.-W."/>
            <person name="Mao J.-F."/>
            <person name="Jia S.-G."/>
            <person name="Mao Y.-M."/>
        </authorList>
    </citation>
    <scope>NUCLEOTIDE SEQUENCE</scope>
    <source>
        <strain evidence="6">AT0</strain>
        <tissue evidence="6">Leaf</tissue>
    </source>
</reference>
<evidence type="ECO:0000313" key="6">
    <source>
        <dbReference type="EMBL" id="KAH7521975.1"/>
    </source>
</evidence>
<dbReference type="InterPro" id="IPR002048">
    <property type="entry name" value="EF_hand_dom"/>
</dbReference>
<name>A0A978V3P2_ZIZJJ</name>
<keyword evidence="2" id="KW-0863">Zinc-finger</keyword>
<comment type="caution">
    <text evidence="6">The sequence shown here is derived from an EMBL/GenBank/DDBJ whole genome shotgun (WGS) entry which is preliminary data.</text>
</comment>
<dbReference type="AlphaFoldDB" id="A0A978V3P2"/>
<dbReference type="SUPFAM" id="SSF57850">
    <property type="entry name" value="RING/U-box"/>
    <property type="match status" value="1"/>
</dbReference>
<organism evidence="6 7">
    <name type="scientific">Ziziphus jujuba var. spinosa</name>
    <dbReference type="NCBI Taxonomy" id="714518"/>
    <lineage>
        <taxon>Eukaryota</taxon>
        <taxon>Viridiplantae</taxon>
        <taxon>Streptophyta</taxon>
        <taxon>Embryophyta</taxon>
        <taxon>Tracheophyta</taxon>
        <taxon>Spermatophyta</taxon>
        <taxon>Magnoliopsida</taxon>
        <taxon>eudicotyledons</taxon>
        <taxon>Gunneridae</taxon>
        <taxon>Pentapetalae</taxon>
        <taxon>rosids</taxon>
        <taxon>fabids</taxon>
        <taxon>Rosales</taxon>
        <taxon>Rhamnaceae</taxon>
        <taxon>Paliureae</taxon>
        <taxon>Ziziphus</taxon>
    </lineage>
</organism>
<evidence type="ECO:0000259" key="5">
    <source>
        <dbReference type="PROSITE" id="PS50222"/>
    </source>
</evidence>
<dbReference type="GO" id="GO:0008270">
    <property type="term" value="F:zinc ion binding"/>
    <property type="evidence" value="ECO:0007669"/>
    <property type="project" value="UniProtKB-KW"/>
</dbReference>
<dbReference type="Pfam" id="PF13499">
    <property type="entry name" value="EF-hand_7"/>
    <property type="match status" value="1"/>
</dbReference>
<evidence type="ECO:0000256" key="3">
    <source>
        <dbReference type="ARBA" id="ARBA00022833"/>
    </source>
</evidence>